<comment type="caution">
    <text evidence="3">The sequence shown here is derived from an EMBL/GenBank/DDBJ whole genome shotgun (WGS) entry which is preliminary data.</text>
</comment>
<evidence type="ECO:0000313" key="4">
    <source>
        <dbReference type="Proteomes" id="UP000292423"/>
    </source>
</evidence>
<keyword evidence="1" id="KW-0732">Signal</keyword>
<feature type="signal peptide" evidence="1">
    <location>
        <begin position="1"/>
        <end position="20"/>
    </location>
</feature>
<gene>
    <name evidence="3" type="ORF">EV700_1250</name>
</gene>
<organism evidence="3 4">
    <name type="scientific">Fluviicoccus keumensis</name>
    <dbReference type="NCBI Taxonomy" id="1435465"/>
    <lineage>
        <taxon>Bacteria</taxon>
        <taxon>Pseudomonadati</taxon>
        <taxon>Pseudomonadota</taxon>
        <taxon>Gammaproteobacteria</taxon>
        <taxon>Moraxellales</taxon>
        <taxon>Moraxellaceae</taxon>
        <taxon>Fluviicoccus</taxon>
    </lineage>
</organism>
<accession>A0A4Q7ZAE9</accession>
<evidence type="ECO:0000256" key="1">
    <source>
        <dbReference type="SAM" id="SignalP"/>
    </source>
</evidence>
<proteinExistence type="predicted"/>
<protein>
    <submittedName>
        <fullName evidence="3">Uncharacterized protein DUF2059</fullName>
    </submittedName>
</protein>
<keyword evidence="4" id="KW-1185">Reference proteome</keyword>
<dbReference type="EMBL" id="SHKX01000011">
    <property type="protein sequence ID" value="RZU46865.1"/>
    <property type="molecule type" value="Genomic_DNA"/>
</dbReference>
<dbReference type="PROSITE" id="PS51257">
    <property type="entry name" value="PROKAR_LIPOPROTEIN"/>
    <property type="match status" value="1"/>
</dbReference>
<dbReference type="Pfam" id="PF09832">
    <property type="entry name" value="DUF2059"/>
    <property type="match status" value="1"/>
</dbReference>
<dbReference type="RefSeq" id="WP_165391354.1">
    <property type="nucleotide sequence ID" value="NZ_SHKX01000011.1"/>
</dbReference>
<feature type="domain" description="DUF2059" evidence="2">
    <location>
        <begin position="83"/>
        <end position="125"/>
    </location>
</feature>
<evidence type="ECO:0000313" key="3">
    <source>
        <dbReference type="EMBL" id="RZU46865.1"/>
    </source>
</evidence>
<evidence type="ECO:0000259" key="2">
    <source>
        <dbReference type="Pfam" id="PF09832"/>
    </source>
</evidence>
<reference evidence="3 4" key="1">
    <citation type="submission" date="2019-02" db="EMBL/GenBank/DDBJ databases">
        <title>Genomic Encyclopedia of Type Strains, Phase IV (KMG-IV): sequencing the most valuable type-strain genomes for metagenomic binning, comparative biology and taxonomic classification.</title>
        <authorList>
            <person name="Goeker M."/>
        </authorList>
    </citation>
    <scope>NUCLEOTIDE SEQUENCE [LARGE SCALE GENOMIC DNA]</scope>
    <source>
        <strain evidence="3 4">DSM 105135</strain>
    </source>
</reference>
<name>A0A4Q7ZAE9_9GAMM</name>
<dbReference type="Proteomes" id="UP000292423">
    <property type="component" value="Unassembled WGS sequence"/>
</dbReference>
<dbReference type="AlphaFoldDB" id="A0A4Q7ZAE9"/>
<feature type="chain" id="PRO_5020273577" evidence="1">
    <location>
        <begin position="21"/>
        <end position="265"/>
    </location>
</feature>
<sequence length="265" mass="29066">MRRILPLLSALLLAACQSVPLPPPIPKANAAELLQASRFRTPLYFLETPLYDPDVTQWIPQRFLDEVRGTIQSTIDNPFTDTQLQQELSRTLSGEDMQAVIDFYQSPTGQAVLRAETSFRERLNTPAAGTGPETQELLKAVQLNEALNAVFMASADALIERLDTYDCLALMQIPGSHIGLNIAKRNRVGFMSRQVRRSLANLYGGLTAEQLQGYLQFAQSPLGQRYFKARAEALATIGTDFGQRVAEAIAPGLPECVGSIRTSGG</sequence>
<dbReference type="InterPro" id="IPR018637">
    <property type="entry name" value="DUF2059"/>
</dbReference>